<organism evidence="4">
    <name type="scientific">marine sediment metagenome</name>
    <dbReference type="NCBI Taxonomy" id="412755"/>
    <lineage>
        <taxon>unclassified sequences</taxon>
        <taxon>metagenomes</taxon>
        <taxon>ecological metagenomes</taxon>
    </lineage>
</organism>
<evidence type="ECO:0000256" key="1">
    <source>
        <dbReference type="ARBA" id="ARBA00001933"/>
    </source>
</evidence>
<dbReference type="Gene3D" id="6.10.140.2150">
    <property type="match status" value="1"/>
</dbReference>
<dbReference type="SUPFAM" id="SSF53383">
    <property type="entry name" value="PLP-dependent transferases"/>
    <property type="match status" value="1"/>
</dbReference>
<dbReference type="PANTHER" id="PTHR42735:SF6">
    <property type="entry name" value="SPHINGOSINE-1-PHOSPHATE LYASE 1"/>
    <property type="match status" value="1"/>
</dbReference>
<dbReference type="GO" id="GO:0016020">
    <property type="term" value="C:membrane"/>
    <property type="evidence" value="ECO:0007669"/>
    <property type="project" value="GOC"/>
</dbReference>
<reference evidence="4" key="1">
    <citation type="journal article" date="2015" name="Nature">
        <title>Complex archaea that bridge the gap between prokaryotes and eukaryotes.</title>
        <authorList>
            <person name="Spang A."/>
            <person name="Saw J.H."/>
            <person name="Jorgensen S.L."/>
            <person name="Zaremba-Niedzwiedzka K."/>
            <person name="Martijn J."/>
            <person name="Lind A.E."/>
            <person name="van Eijk R."/>
            <person name="Schleper C."/>
            <person name="Guy L."/>
            <person name="Ettema T.J."/>
        </authorList>
    </citation>
    <scope>NUCLEOTIDE SEQUENCE</scope>
</reference>
<evidence type="ECO:0000256" key="3">
    <source>
        <dbReference type="ARBA" id="ARBA00023239"/>
    </source>
</evidence>
<dbReference type="GO" id="GO:0005783">
    <property type="term" value="C:endoplasmic reticulum"/>
    <property type="evidence" value="ECO:0007669"/>
    <property type="project" value="TreeGrafter"/>
</dbReference>
<evidence type="ECO:0000256" key="2">
    <source>
        <dbReference type="ARBA" id="ARBA00022898"/>
    </source>
</evidence>
<dbReference type="GO" id="GO:0030149">
    <property type="term" value="P:sphingolipid catabolic process"/>
    <property type="evidence" value="ECO:0007669"/>
    <property type="project" value="TreeGrafter"/>
</dbReference>
<proteinExistence type="predicted"/>
<protein>
    <recommendedName>
        <fullName evidence="5">Aspartate aminotransferase family protein</fullName>
    </recommendedName>
</protein>
<feature type="non-terminal residue" evidence="4">
    <location>
        <position position="1"/>
    </location>
</feature>
<dbReference type="InterPro" id="IPR050477">
    <property type="entry name" value="GrpII_AminoAcid_Decarb"/>
</dbReference>
<dbReference type="PANTHER" id="PTHR42735">
    <property type="match status" value="1"/>
</dbReference>
<sequence length="204" mass="22464">SADTHKFGYAAKGTSAVLYRGHELRHYQYFTTTEWPGGLYCSPSFAGSRPGALSAACWAAMVSIGEQGYMDATRRILEAAAKIKKGIAEIPELQVIGDPLFVVAFESKEMDIYKIMDAMTERGWSLNGLYKPACVHLCTTLRHTQPGVAERLIEDLKASVAYVKANPSTQGRLAPIYGMANTLPDRGVIADMLINYMDGWYRLS</sequence>
<dbReference type="AlphaFoldDB" id="A0A0F9IPL8"/>
<comment type="cofactor">
    <cofactor evidence="1">
        <name>pyridoxal 5'-phosphate</name>
        <dbReference type="ChEBI" id="CHEBI:597326"/>
    </cofactor>
</comment>
<dbReference type="InterPro" id="IPR015424">
    <property type="entry name" value="PyrdxlP-dep_Trfase"/>
</dbReference>
<accession>A0A0F9IPL8</accession>
<comment type="caution">
    <text evidence="4">The sequence shown here is derived from an EMBL/GenBank/DDBJ whole genome shotgun (WGS) entry which is preliminary data.</text>
</comment>
<dbReference type="EMBL" id="LAZR01018613">
    <property type="protein sequence ID" value="KKL95700.1"/>
    <property type="molecule type" value="Genomic_DNA"/>
</dbReference>
<evidence type="ECO:0008006" key="5">
    <source>
        <dbReference type="Google" id="ProtNLM"/>
    </source>
</evidence>
<name>A0A0F9IPL8_9ZZZZ</name>
<evidence type="ECO:0000313" key="4">
    <source>
        <dbReference type="EMBL" id="KKL95700.1"/>
    </source>
</evidence>
<dbReference type="Gene3D" id="3.90.1150.10">
    <property type="entry name" value="Aspartate Aminotransferase, domain 1"/>
    <property type="match status" value="1"/>
</dbReference>
<dbReference type="InterPro" id="IPR015422">
    <property type="entry name" value="PyrdxlP-dep_Trfase_small"/>
</dbReference>
<keyword evidence="2" id="KW-0663">Pyridoxal phosphate</keyword>
<keyword evidence="3" id="KW-0456">Lyase</keyword>
<dbReference type="GO" id="GO:0008117">
    <property type="term" value="F:sphinganine-1-phosphate aldolase activity"/>
    <property type="evidence" value="ECO:0007669"/>
    <property type="project" value="TreeGrafter"/>
</dbReference>
<gene>
    <name evidence="4" type="ORF">LCGC14_1851920</name>
</gene>